<feature type="transmembrane region" description="Helical" evidence="4">
    <location>
        <begin position="276"/>
        <end position="293"/>
    </location>
</feature>
<dbReference type="PANTHER" id="PTHR43129">
    <property type="entry name" value="FOSMIDOMYCIN RESISTANCE PROTEIN"/>
    <property type="match status" value="1"/>
</dbReference>
<dbReference type="CDD" id="cd17478">
    <property type="entry name" value="MFS_FsR"/>
    <property type="match status" value="1"/>
</dbReference>
<dbReference type="KEGG" id="sfu:Sfum_3527"/>
<keyword evidence="1 4" id="KW-0812">Transmembrane</keyword>
<gene>
    <name evidence="6" type="ordered locus">Sfum_3527</name>
</gene>
<dbReference type="Proteomes" id="UP000001784">
    <property type="component" value="Chromosome"/>
</dbReference>
<feature type="transmembrane region" description="Helical" evidence="4">
    <location>
        <begin position="98"/>
        <end position="116"/>
    </location>
</feature>
<feature type="transmembrane region" description="Helical" evidence="4">
    <location>
        <begin position="246"/>
        <end position="264"/>
    </location>
</feature>
<keyword evidence="3 4" id="KW-0472">Membrane</keyword>
<feature type="transmembrane region" description="Helical" evidence="4">
    <location>
        <begin position="42"/>
        <end position="68"/>
    </location>
</feature>
<sequence precursor="true">MEVMSQFNLKILLLLSCGHMVVDIYQGALPAILPFLKDRLDLSYTVAGTILIASNLTSSVIQPLFGFLSDKKEKAYLLPLGTFAAGAGFSLLAGAGHYLLILLLVAISGFGIAAYHPEGFKTARFFTGQKMATGMSVFAVGGNFGNALGPIIALSIINYFGFSSLPWMFLPAAAFTIGIIALRKSVAIPAKDRPAVAENTPPIPRRAHRAMIVIICVIIMRTWTQIGLMTYIPFYYIDVLKQDPVFAGKLVSMLLLGGAFGTLAGSPLADRWGHRLWLRFSMLGSFFLFPLIFHLQGFLLSVAVTLFGAVLISTFSVTVVMGQNLLPRNLGVASGLIVGFAIGAGGIGVTLLGILADHFGVPFAFKCIGFLPLAGFLMSLLLEYPLKKTA</sequence>
<feature type="transmembrane region" description="Helical" evidence="4">
    <location>
        <begin position="210"/>
        <end position="234"/>
    </location>
</feature>
<dbReference type="STRING" id="335543.Sfum_3527"/>
<evidence type="ECO:0000313" key="7">
    <source>
        <dbReference type="Proteomes" id="UP000001784"/>
    </source>
</evidence>
<reference evidence="6 7" key="1">
    <citation type="submission" date="2006-10" db="EMBL/GenBank/DDBJ databases">
        <title>Complete sequence of Syntrophobacter fumaroxidans MPOB.</title>
        <authorList>
            <consortium name="US DOE Joint Genome Institute"/>
            <person name="Copeland A."/>
            <person name="Lucas S."/>
            <person name="Lapidus A."/>
            <person name="Barry K."/>
            <person name="Detter J.C."/>
            <person name="Glavina del Rio T."/>
            <person name="Hammon N."/>
            <person name="Israni S."/>
            <person name="Pitluck S."/>
            <person name="Goltsman E.G."/>
            <person name="Martinez M."/>
            <person name="Schmutz J."/>
            <person name="Larimer F."/>
            <person name="Land M."/>
            <person name="Hauser L."/>
            <person name="Kyrpides N."/>
            <person name="Kim E."/>
            <person name="Boone D.R."/>
            <person name="Brockman F."/>
            <person name="Culley D."/>
            <person name="Ferry J."/>
            <person name="Gunsalus R."/>
            <person name="McInerney M.J."/>
            <person name="Morrison M."/>
            <person name="Plugge C."/>
            <person name="Rohlin L."/>
            <person name="Scholten J."/>
            <person name="Sieber J."/>
            <person name="Stams A.J.M."/>
            <person name="Worm P."/>
            <person name="Henstra A.M."/>
            <person name="Richardson P."/>
        </authorList>
    </citation>
    <scope>NUCLEOTIDE SEQUENCE [LARGE SCALE GENOMIC DNA]</scope>
    <source>
        <strain evidence="7">DSM 10017 / MPOB</strain>
    </source>
</reference>
<dbReference type="InParanoid" id="A0LP45"/>
<dbReference type="FunCoup" id="A0LP45">
    <property type="interactions" value="38"/>
</dbReference>
<keyword evidence="2 4" id="KW-1133">Transmembrane helix</keyword>
<feature type="transmembrane region" description="Helical" evidence="4">
    <location>
        <begin position="299"/>
        <end position="320"/>
    </location>
</feature>
<dbReference type="GO" id="GO:0005886">
    <property type="term" value="C:plasma membrane"/>
    <property type="evidence" value="ECO:0007669"/>
    <property type="project" value="TreeGrafter"/>
</dbReference>
<feature type="transmembrane region" description="Helical" evidence="4">
    <location>
        <begin position="165"/>
        <end position="183"/>
    </location>
</feature>
<dbReference type="InterPro" id="IPR020846">
    <property type="entry name" value="MFS_dom"/>
</dbReference>
<feature type="transmembrane region" description="Helical" evidence="4">
    <location>
        <begin position="75"/>
        <end position="92"/>
    </location>
</feature>
<proteinExistence type="predicted"/>
<evidence type="ECO:0000256" key="3">
    <source>
        <dbReference type="ARBA" id="ARBA00023136"/>
    </source>
</evidence>
<keyword evidence="7" id="KW-1185">Reference proteome</keyword>
<feature type="transmembrane region" description="Helical" evidence="4">
    <location>
        <begin position="361"/>
        <end position="382"/>
    </location>
</feature>
<dbReference type="InterPro" id="IPR036259">
    <property type="entry name" value="MFS_trans_sf"/>
</dbReference>
<feature type="transmembrane region" description="Helical" evidence="4">
    <location>
        <begin position="137"/>
        <end position="159"/>
    </location>
</feature>
<dbReference type="InterPro" id="IPR011701">
    <property type="entry name" value="MFS"/>
</dbReference>
<dbReference type="GO" id="GO:0022857">
    <property type="term" value="F:transmembrane transporter activity"/>
    <property type="evidence" value="ECO:0007669"/>
    <property type="project" value="InterPro"/>
</dbReference>
<protein>
    <submittedName>
        <fullName evidence="6">Major facilitator superfamily MFS_1</fullName>
    </submittedName>
</protein>
<evidence type="ECO:0000259" key="5">
    <source>
        <dbReference type="PROSITE" id="PS50850"/>
    </source>
</evidence>
<organism evidence="6 7">
    <name type="scientific">Syntrophobacter fumaroxidans (strain DSM 10017 / MPOB)</name>
    <dbReference type="NCBI Taxonomy" id="335543"/>
    <lineage>
        <taxon>Bacteria</taxon>
        <taxon>Pseudomonadati</taxon>
        <taxon>Thermodesulfobacteriota</taxon>
        <taxon>Syntrophobacteria</taxon>
        <taxon>Syntrophobacterales</taxon>
        <taxon>Syntrophobacteraceae</taxon>
        <taxon>Syntrophobacter</taxon>
    </lineage>
</organism>
<dbReference type="HOGENOM" id="CLU_040537_0_0_7"/>
<evidence type="ECO:0000256" key="1">
    <source>
        <dbReference type="ARBA" id="ARBA00022692"/>
    </source>
</evidence>
<evidence type="ECO:0000313" key="6">
    <source>
        <dbReference type="EMBL" id="ABK19197.1"/>
    </source>
</evidence>
<dbReference type="Gene3D" id="1.20.1250.20">
    <property type="entry name" value="MFS general substrate transporter like domains"/>
    <property type="match status" value="2"/>
</dbReference>
<dbReference type="SUPFAM" id="SSF103473">
    <property type="entry name" value="MFS general substrate transporter"/>
    <property type="match status" value="1"/>
</dbReference>
<dbReference type="EMBL" id="CP000478">
    <property type="protein sequence ID" value="ABK19197.1"/>
    <property type="molecule type" value="Genomic_DNA"/>
</dbReference>
<dbReference type="PROSITE" id="PS50850">
    <property type="entry name" value="MFS"/>
    <property type="match status" value="1"/>
</dbReference>
<feature type="domain" description="Major facilitator superfamily (MFS) profile" evidence="5">
    <location>
        <begin position="11"/>
        <end position="387"/>
    </location>
</feature>
<dbReference type="Pfam" id="PF07690">
    <property type="entry name" value="MFS_1"/>
    <property type="match status" value="1"/>
</dbReference>
<evidence type="ECO:0000256" key="4">
    <source>
        <dbReference type="SAM" id="Phobius"/>
    </source>
</evidence>
<dbReference type="PANTHER" id="PTHR43129:SF1">
    <property type="entry name" value="FOSMIDOMYCIN RESISTANCE PROTEIN"/>
    <property type="match status" value="1"/>
</dbReference>
<dbReference type="AlphaFoldDB" id="A0LP45"/>
<accession>A0LP45</accession>
<feature type="transmembrane region" description="Helical" evidence="4">
    <location>
        <begin position="12"/>
        <end position="36"/>
    </location>
</feature>
<name>A0LP45_SYNFM</name>
<feature type="transmembrane region" description="Helical" evidence="4">
    <location>
        <begin position="332"/>
        <end position="355"/>
    </location>
</feature>
<dbReference type="eggNOG" id="COG2814">
    <property type="taxonomic scope" value="Bacteria"/>
</dbReference>
<evidence type="ECO:0000256" key="2">
    <source>
        <dbReference type="ARBA" id="ARBA00022989"/>
    </source>
</evidence>